<dbReference type="OrthoDB" id="833328at2"/>
<dbReference type="GO" id="GO:0003824">
    <property type="term" value="F:catalytic activity"/>
    <property type="evidence" value="ECO:0007669"/>
    <property type="project" value="InterPro"/>
</dbReference>
<dbReference type="RefSeq" id="WP_070985170.1">
    <property type="nucleotide sequence ID" value="NZ_MKJU01000025.1"/>
</dbReference>
<reference evidence="2 3" key="1">
    <citation type="submission" date="2016-09" db="EMBL/GenBank/DDBJ databases">
        <title>Pseudoalteromonas amylolytica sp. nov., isolated from the surface seawater.</title>
        <authorList>
            <person name="Wu Y.-H."/>
            <person name="Cheng H."/>
            <person name="Jin X.-B."/>
            <person name="Wang C.-S."/>
            <person name="Xu X.-W."/>
        </authorList>
    </citation>
    <scope>NUCLEOTIDE SEQUENCE [LARGE SCALE GENOMIC DNA]</scope>
    <source>
        <strain evidence="2 3">JW1</strain>
    </source>
</reference>
<proteinExistence type="predicted"/>
<dbReference type="STRING" id="1859457.BET10_10915"/>
<dbReference type="EMBL" id="MKJU01000025">
    <property type="protein sequence ID" value="OHU91329.1"/>
    <property type="molecule type" value="Genomic_DNA"/>
</dbReference>
<gene>
    <name evidence="2" type="ORF">BET10_10915</name>
</gene>
<feature type="domain" description="Endonuclease/exonuclease/phosphatase" evidence="1">
    <location>
        <begin position="11"/>
        <end position="325"/>
    </location>
</feature>
<accession>A0A1S1MWP5</accession>
<dbReference type="Pfam" id="PF03372">
    <property type="entry name" value="Exo_endo_phos"/>
    <property type="match status" value="1"/>
</dbReference>
<dbReference type="SUPFAM" id="SSF56219">
    <property type="entry name" value="DNase I-like"/>
    <property type="match status" value="1"/>
</dbReference>
<evidence type="ECO:0000259" key="1">
    <source>
        <dbReference type="Pfam" id="PF03372"/>
    </source>
</evidence>
<dbReference type="InterPro" id="IPR036691">
    <property type="entry name" value="Endo/exonu/phosph_ase_sf"/>
</dbReference>
<evidence type="ECO:0000313" key="3">
    <source>
        <dbReference type="Proteomes" id="UP000179786"/>
    </source>
</evidence>
<dbReference type="Proteomes" id="UP000179786">
    <property type="component" value="Unassembled WGS sequence"/>
</dbReference>
<dbReference type="Gene3D" id="3.60.10.10">
    <property type="entry name" value="Endonuclease/exonuclease/phosphatase"/>
    <property type="match status" value="1"/>
</dbReference>
<dbReference type="InterPro" id="IPR005135">
    <property type="entry name" value="Endo/exonuclease/phosphatase"/>
</dbReference>
<dbReference type="AlphaFoldDB" id="A0A1S1MWP5"/>
<protein>
    <recommendedName>
        <fullName evidence="1">Endonuclease/exonuclease/phosphatase domain-containing protein</fullName>
    </recommendedName>
</protein>
<comment type="caution">
    <text evidence="2">The sequence shown here is derived from an EMBL/GenBank/DDBJ whole genome shotgun (WGS) entry which is preliminary data.</text>
</comment>
<name>A0A1S1MWP5_9GAMM</name>
<evidence type="ECO:0000313" key="2">
    <source>
        <dbReference type="EMBL" id="OHU91329.1"/>
    </source>
</evidence>
<sequence length="334" mass="38028">MTKPTRYCFASLNLLNFAAPPYSFYQLSEHYDETQWQSKTQFVTGLIEHIDPTLIVFQEVFSIDALKSLCEDMGLPYFATVDTPQLDAIYPNVLFNPVVAIASKLPFQQVCAFEPCPELLEYLNNQHQFRFNRTPVKCCIEIAGFGPITCYAVHFKSQRVHSMAHMVDGSEQDDPLLALLHKTVGTMQSQISRSLEASIVYYDALKTQREQRHATLVMGDFNDNLTSPALSFMTQTFPLQVNTHNRFDSVGLFDSFSFADNAHSFTQKPASHYYQGEGNVLDYILASQQFNPNNEASVLKSLTYHNYDAHLDPKRDEEDIRYSDHSAIAIEIML</sequence>
<organism evidence="2 3">
    <name type="scientific">Pseudoalteromonas amylolytica</name>
    <dbReference type="NCBI Taxonomy" id="1859457"/>
    <lineage>
        <taxon>Bacteria</taxon>
        <taxon>Pseudomonadati</taxon>
        <taxon>Pseudomonadota</taxon>
        <taxon>Gammaproteobacteria</taxon>
        <taxon>Alteromonadales</taxon>
        <taxon>Pseudoalteromonadaceae</taxon>
        <taxon>Pseudoalteromonas</taxon>
    </lineage>
</organism>
<keyword evidence="3" id="KW-1185">Reference proteome</keyword>